<organism evidence="1 2">
    <name type="scientific">Actinomadura harenae</name>
    <dbReference type="NCBI Taxonomy" id="2483351"/>
    <lineage>
        <taxon>Bacteria</taxon>
        <taxon>Bacillati</taxon>
        <taxon>Actinomycetota</taxon>
        <taxon>Actinomycetes</taxon>
        <taxon>Streptosporangiales</taxon>
        <taxon>Thermomonosporaceae</taxon>
        <taxon>Actinomadura</taxon>
    </lineage>
</organism>
<dbReference type="OrthoDB" id="3399671at2"/>
<dbReference type="AlphaFoldDB" id="A0A3M2MAM5"/>
<dbReference type="Proteomes" id="UP000282674">
    <property type="component" value="Unassembled WGS sequence"/>
</dbReference>
<sequence>MPLATITLTSGRQVALNNLEISSTNDGLLEGYPCALLNDRLLASLARGPETPYRTSPRHVITPERHYPDRGTGSSLPFGPVEELPAFHCRGSFTSTCVDPNLDEVLHRSRLTVIWFQHDLATPVPDFAATAIADLPWNDLAEDYEL</sequence>
<dbReference type="EMBL" id="RFFG01000008">
    <property type="protein sequence ID" value="RMI46596.1"/>
    <property type="molecule type" value="Genomic_DNA"/>
</dbReference>
<evidence type="ECO:0000313" key="1">
    <source>
        <dbReference type="EMBL" id="RMI46596.1"/>
    </source>
</evidence>
<comment type="caution">
    <text evidence="1">The sequence shown here is derived from an EMBL/GenBank/DDBJ whole genome shotgun (WGS) entry which is preliminary data.</text>
</comment>
<proteinExistence type="predicted"/>
<reference evidence="1 2" key="1">
    <citation type="submission" date="2018-10" db="EMBL/GenBank/DDBJ databases">
        <title>Isolation from soil.</title>
        <authorList>
            <person name="Hu J."/>
        </authorList>
    </citation>
    <scope>NUCLEOTIDE SEQUENCE [LARGE SCALE GENOMIC DNA]</scope>
    <source>
        <strain evidence="1 2">NEAU-Ht49</strain>
    </source>
</reference>
<protein>
    <submittedName>
        <fullName evidence="1">Uncharacterized protein</fullName>
    </submittedName>
</protein>
<keyword evidence="2" id="KW-1185">Reference proteome</keyword>
<name>A0A3M2MAM5_9ACTN</name>
<gene>
    <name evidence="1" type="ORF">EBO15_06630</name>
</gene>
<dbReference type="RefSeq" id="WP_122193403.1">
    <property type="nucleotide sequence ID" value="NZ_JBHSKC010000020.1"/>
</dbReference>
<accession>A0A3M2MAM5</accession>
<evidence type="ECO:0000313" key="2">
    <source>
        <dbReference type="Proteomes" id="UP000282674"/>
    </source>
</evidence>